<dbReference type="PANTHER" id="PTHR13347:SF1">
    <property type="entry name" value="HEAT REPEAT-CONTAINING PROTEIN 3"/>
    <property type="match status" value="1"/>
</dbReference>
<accession>A0A9P7YJB5</accession>
<evidence type="ECO:0000256" key="1">
    <source>
        <dbReference type="ARBA" id="ARBA00049983"/>
    </source>
</evidence>
<proteinExistence type="inferred from homology"/>
<dbReference type="GO" id="GO:0051082">
    <property type="term" value="F:unfolded protein binding"/>
    <property type="evidence" value="ECO:0007669"/>
    <property type="project" value="TreeGrafter"/>
</dbReference>
<evidence type="ECO:0000313" key="5">
    <source>
        <dbReference type="Proteomes" id="UP000824998"/>
    </source>
</evidence>
<organism evidence="4 5">
    <name type="scientific">Amylocarpus encephaloides</name>
    <dbReference type="NCBI Taxonomy" id="45428"/>
    <lineage>
        <taxon>Eukaryota</taxon>
        <taxon>Fungi</taxon>
        <taxon>Dikarya</taxon>
        <taxon>Ascomycota</taxon>
        <taxon>Pezizomycotina</taxon>
        <taxon>Leotiomycetes</taxon>
        <taxon>Helotiales</taxon>
        <taxon>Helotiales incertae sedis</taxon>
        <taxon>Amylocarpus</taxon>
    </lineage>
</organism>
<comment type="similarity">
    <text evidence="1">Belongs to the nuclear import and ribosome assembly adapter family.</text>
</comment>
<keyword evidence="5" id="KW-1185">Reference proteome</keyword>
<dbReference type="PANTHER" id="PTHR13347">
    <property type="entry name" value="HEAT REPEAT-CONTAINING PROTEIN 3"/>
    <property type="match status" value="1"/>
</dbReference>
<gene>
    <name evidence="4" type="ORF">BJ875DRAFT_7571</name>
</gene>
<feature type="region of interest" description="Disordered" evidence="2">
    <location>
        <begin position="1"/>
        <end position="28"/>
    </location>
</feature>
<dbReference type="EMBL" id="MU251457">
    <property type="protein sequence ID" value="KAG9234610.1"/>
    <property type="molecule type" value="Genomic_DNA"/>
</dbReference>
<dbReference type="InterPro" id="IPR016024">
    <property type="entry name" value="ARM-type_fold"/>
</dbReference>
<dbReference type="InterPro" id="IPR052616">
    <property type="entry name" value="SYO1-like"/>
</dbReference>
<dbReference type="OrthoDB" id="288703at2759"/>
<dbReference type="GO" id="GO:0042273">
    <property type="term" value="P:ribosomal large subunit biogenesis"/>
    <property type="evidence" value="ECO:0007669"/>
    <property type="project" value="TreeGrafter"/>
</dbReference>
<dbReference type="CDD" id="cd13394">
    <property type="entry name" value="Syo1_like"/>
    <property type="match status" value="1"/>
</dbReference>
<dbReference type="Gene3D" id="1.25.10.10">
    <property type="entry name" value="Leucine-rich Repeat Variant"/>
    <property type="match status" value="1"/>
</dbReference>
<sequence>MGKSKPRHRQRDRQDPTSKPTKPPADPELAAIREQQILPVLKGLTSSELQTRSNAANAIANLIGDAKSRKLLLREHIVKILFEQTLTDSSLETRASGWGILRNLALEEEADFCIHLFRQDVLTAIEGTLQTVIQTVEAQDPPFSKLPHPQQRLVWNLTTSLINLITSLAEAQDEIVEAISKLSTVSNFLFGLLAFDLTPLGPQNDVLSCLTALTEDNKPLVEQIINRRGWVASIVQIKDTKSTTAIMACGALHNIFSTMGWSDHNKTTETASDAALLPAVIHYMDVSIASANGVNNHTSGSTPDQILQLALEITASIATSLQEALERGEEKEFQGFDEAPLELEDMDAKKEANDAHSDEDGDQDYEMNDDEIQADMDFVTGDGLENEGDSSDEPTLEQLVREAAPRVLALLHSPRSSNSDAVRDAALSALNNIAWTVSSIDFSMDHLGSLRKFWSSLAQEVWDKTVSPVLASNTADIELASSITSLAWAVSRSVQGTIKLQPEEARKFMALYQASRSIGSVAEAPSSGPKAPSTGNSDEFQGLGVKCIGVLGSLARSPAPIQLNREIGVFLLTTLAALPDTPAADTVEILNQVFDIYADKRFAFDEPVFWGDGFHKHLEDVLPKARKMAKGIDKRKFEELRARADEAILNLGRFLKYKKRENEDSGS</sequence>
<dbReference type="InterPro" id="IPR011989">
    <property type="entry name" value="ARM-like"/>
</dbReference>
<dbReference type="AlphaFoldDB" id="A0A9P7YJB5"/>
<evidence type="ECO:0000313" key="4">
    <source>
        <dbReference type="EMBL" id="KAG9234610.1"/>
    </source>
</evidence>
<dbReference type="InterPro" id="IPR057990">
    <property type="entry name" value="TPR_SYO1"/>
</dbReference>
<dbReference type="Pfam" id="PF25567">
    <property type="entry name" value="TPR_SYO1"/>
    <property type="match status" value="1"/>
</dbReference>
<name>A0A9P7YJB5_9HELO</name>
<dbReference type="SUPFAM" id="SSF48371">
    <property type="entry name" value="ARM repeat"/>
    <property type="match status" value="2"/>
</dbReference>
<dbReference type="GO" id="GO:0006606">
    <property type="term" value="P:protein import into nucleus"/>
    <property type="evidence" value="ECO:0007669"/>
    <property type="project" value="TreeGrafter"/>
</dbReference>
<evidence type="ECO:0000259" key="3">
    <source>
        <dbReference type="Pfam" id="PF25567"/>
    </source>
</evidence>
<feature type="compositionally biased region" description="Basic residues" evidence="2">
    <location>
        <begin position="1"/>
        <end position="11"/>
    </location>
</feature>
<dbReference type="Proteomes" id="UP000824998">
    <property type="component" value="Unassembled WGS sequence"/>
</dbReference>
<reference evidence="4" key="1">
    <citation type="journal article" date="2021" name="IMA Fungus">
        <title>Genomic characterization of three marine fungi, including Emericellopsis atlantica sp. nov. with signatures of a generalist lifestyle and marine biomass degradation.</title>
        <authorList>
            <person name="Hagestad O.C."/>
            <person name="Hou L."/>
            <person name="Andersen J.H."/>
            <person name="Hansen E.H."/>
            <person name="Altermark B."/>
            <person name="Li C."/>
            <person name="Kuhnert E."/>
            <person name="Cox R.J."/>
            <person name="Crous P.W."/>
            <person name="Spatafora J.W."/>
            <person name="Lail K."/>
            <person name="Amirebrahimi M."/>
            <person name="Lipzen A."/>
            <person name="Pangilinan J."/>
            <person name="Andreopoulos W."/>
            <person name="Hayes R.D."/>
            <person name="Ng V."/>
            <person name="Grigoriev I.V."/>
            <person name="Jackson S.A."/>
            <person name="Sutton T.D.S."/>
            <person name="Dobson A.D.W."/>
            <person name="Rama T."/>
        </authorList>
    </citation>
    <scope>NUCLEOTIDE SEQUENCE</scope>
    <source>
        <strain evidence="4">TRa018bII</strain>
    </source>
</reference>
<evidence type="ECO:0000256" key="2">
    <source>
        <dbReference type="SAM" id="MobiDB-lite"/>
    </source>
</evidence>
<feature type="domain" description="SYO1-like TPR repeats" evidence="3">
    <location>
        <begin position="545"/>
        <end position="660"/>
    </location>
</feature>
<protein>
    <recommendedName>
        <fullName evidence="3">SYO1-like TPR repeats domain-containing protein</fullName>
    </recommendedName>
</protein>
<comment type="caution">
    <text evidence="4">The sequence shown here is derived from an EMBL/GenBank/DDBJ whole genome shotgun (WGS) entry which is preliminary data.</text>
</comment>